<name>A0A5B7GAD4_PORTR</name>
<evidence type="ECO:0000313" key="1">
    <source>
        <dbReference type="EMBL" id="MPC54098.1"/>
    </source>
</evidence>
<keyword evidence="2" id="KW-1185">Reference proteome</keyword>
<comment type="caution">
    <text evidence="1">The sequence shown here is derived from an EMBL/GenBank/DDBJ whole genome shotgun (WGS) entry which is preliminary data.</text>
</comment>
<dbReference type="AlphaFoldDB" id="A0A5B7GAD4"/>
<dbReference type="Proteomes" id="UP000324222">
    <property type="component" value="Unassembled WGS sequence"/>
</dbReference>
<gene>
    <name evidence="1" type="ORF">E2C01_048005</name>
</gene>
<protein>
    <submittedName>
        <fullName evidence="1">Uncharacterized protein</fullName>
    </submittedName>
</protein>
<dbReference type="EMBL" id="VSRR010012105">
    <property type="protein sequence ID" value="MPC54098.1"/>
    <property type="molecule type" value="Genomic_DNA"/>
</dbReference>
<accession>A0A5B7GAD4</accession>
<evidence type="ECO:0000313" key="2">
    <source>
        <dbReference type="Proteomes" id="UP000324222"/>
    </source>
</evidence>
<organism evidence="1 2">
    <name type="scientific">Portunus trituberculatus</name>
    <name type="common">Swimming crab</name>
    <name type="synonym">Neptunus trituberculatus</name>
    <dbReference type="NCBI Taxonomy" id="210409"/>
    <lineage>
        <taxon>Eukaryota</taxon>
        <taxon>Metazoa</taxon>
        <taxon>Ecdysozoa</taxon>
        <taxon>Arthropoda</taxon>
        <taxon>Crustacea</taxon>
        <taxon>Multicrustacea</taxon>
        <taxon>Malacostraca</taxon>
        <taxon>Eumalacostraca</taxon>
        <taxon>Eucarida</taxon>
        <taxon>Decapoda</taxon>
        <taxon>Pleocyemata</taxon>
        <taxon>Brachyura</taxon>
        <taxon>Eubrachyura</taxon>
        <taxon>Portunoidea</taxon>
        <taxon>Portunidae</taxon>
        <taxon>Portuninae</taxon>
        <taxon>Portunus</taxon>
    </lineage>
</organism>
<proteinExistence type="predicted"/>
<reference evidence="1 2" key="1">
    <citation type="submission" date="2019-05" db="EMBL/GenBank/DDBJ databases">
        <title>Another draft genome of Portunus trituberculatus and its Hox gene families provides insights of decapod evolution.</title>
        <authorList>
            <person name="Jeong J.-H."/>
            <person name="Song I."/>
            <person name="Kim S."/>
            <person name="Choi T."/>
            <person name="Kim D."/>
            <person name="Ryu S."/>
            <person name="Kim W."/>
        </authorList>
    </citation>
    <scope>NUCLEOTIDE SEQUENCE [LARGE SCALE GENOMIC DNA]</scope>
    <source>
        <tissue evidence="1">Muscle</tissue>
    </source>
</reference>
<sequence>MALTMRRASWYSVSSSQCGLRRFSSLAITLWKRIQMTLKNEHRFFTNTFNEFVFSLIDQILSNMKTLSILTKPEDRHVSQVVVDELTPQHHVQSQIIVGSVRIRGDTCGDQTRRGKSVARHTAPWPHQSCKSCQVDEGVPVHLLHNQRYIQSRQTQTITVERHGEAVERRPGLAEGRTIHVVTGTVTGAIVLFLRTTVRRDRTHVLDDRVPEGDLLQPEPSLKRIQAESCM</sequence>